<dbReference type="Proteomes" id="UP000622166">
    <property type="component" value="Unassembled WGS sequence"/>
</dbReference>
<reference evidence="2" key="1">
    <citation type="journal article" date="2014" name="Int. J. Syst. Evol. Microbiol.">
        <title>Complete genome sequence of Corynebacterium casei LMG S-19264T (=DSM 44701T), isolated from a smear-ripened cheese.</title>
        <authorList>
            <consortium name="US DOE Joint Genome Institute (JGI-PGF)"/>
            <person name="Walter F."/>
            <person name="Albersmeier A."/>
            <person name="Kalinowski J."/>
            <person name="Ruckert C."/>
        </authorList>
    </citation>
    <scope>NUCLEOTIDE SEQUENCE</scope>
    <source>
        <strain evidence="2">JCM 4815</strain>
    </source>
</reference>
<name>A0A918PT43_9ACTN</name>
<gene>
    <name evidence="2" type="ORF">GCM10010365_44860</name>
</gene>
<comment type="caution">
    <text evidence="2">The sequence shown here is derived from an EMBL/GenBank/DDBJ whole genome shotgun (WGS) entry which is preliminary data.</text>
</comment>
<sequence>MPPFSPFFRWTVCVTDSPAATWNRRLLFGADALFYESANETDTDPSDSIMPLTCTDESRS</sequence>
<keyword evidence="3" id="KW-1185">Reference proteome</keyword>
<evidence type="ECO:0000313" key="3">
    <source>
        <dbReference type="Proteomes" id="UP000622166"/>
    </source>
</evidence>
<dbReference type="EMBL" id="BMVW01000009">
    <property type="protein sequence ID" value="GGZ19671.1"/>
    <property type="molecule type" value="Genomic_DNA"/>
</dbReference>
<evidence type="ECO:0000313" key="2">
    <source>
        <dbReference type="EMBL" id="GGZ19671.1"/>
    </source>
</evidence>
<reference evidence="2" key="2">
    <citation type="submission" date="2020-09" db="EMBL/GenBank/DDBJ databases">
        <authorList>
            <person name="Sun Q."/>
            <person name="Ohkuma M."/>
        </authorList>
    </citation>
    <scope>NUCLEOTIDE SEQUENCE</scope>
    <source>
        <strain evidence="2">JCM 4815</strain>
    </source>
</reference>
<dbReference type="AlphaFoldDB" id="A0A918PT43"/>
<feature type="region of interest" description="Disordered" evidence="1">
    <location>
        <begin position="39"/>
        <end position="60"/>
    </location>
</feature>
<organism evidence="2 3">
    <name type="scientific">Streptomyces poonensis</name>
    <dbReference type="NCBI Taxonomy" id="68255"/>
    <lineage>
        <taxon>Bacteria</taxon>
        <taxon>Bacillati</taxon>
        <taxon>Actinomycetota</taxon>
        <taxon>Actinomycetes</taxon>
        <taxon>Kitasatosporales</taxon>
        <taxon>Streptomycetaceae</taxon>
        <taxon>Streptomyces</taxon>
    </lineage>
</organism>
<proteinExistence type="predicted"/>
<accession>A0A918PT43</accession>
<evidence type="ECO:0000256" key="1">
    <source>
        <dbReference type="SAM" id="MobiDB-lite"/>
    </source>
</evidence>
<protein>
    <submittedName>
        <fullName evidence="2">Uncharacterized protein</fullName>
    </submittedName>
</protein>